<dbReference type="InterPro" id="IPR013196">
    <property type="entry name" value="HTH_11"/>
</dbReference>
<dbReference type="AlphaFoldDB" id="A0A972FVZ1"/>
<name>A0A972FVZ1_9GAMM</name>
<gene>
    <name evidence="6 8" type="primary">birA</name>
    <name evidence="8" type="ORF">HC757_18120</name>
</gene>
<evidence type="ECO:0000256" key="5">
    <source>
        <dbReference type="ARBA" id="ARBA00047846"/>
    </source>
</evidence>
<dbReference type="Gene3D" id="3.30.930.10">
    <property type="entry name" value="Bira Bifunctional Protein, Domain 2"/>
    <property type="match status" value="1"/>
</dbReference>
<comment type="catalytic activity">
    <reaction evidence="5 6">
        <text>biotin + L-lysyl-[protein] + ATP = N(6)-biotinyl-L-lysyl-[protein] + AMP + diphosphate + H(+)</text>
        <dbReference type="Rhea" id="RHEA:11756"/>
        <dbReference type="Rhea" id="RHEA-COMP:9752"/>
        <dbReference type="Rhea" id="RHEA-COMP:10505"/>
        <dbReference type="ChEBI" id="CHEBI:15378"/>
        <dbReference type="ChEBI" id="CHEBI:29969"/>
        <dbReference type="ChEBI" id="CHEBI:30616"/>
        <dbReference type="ChEBI" id="CHEBI:33019"/>
        <dbReference type="ChEBI" id="CHEBI:57586"/>
        <dbReference type="ChEBI" id="CHEBI:83144"/>
        <dbReference type="ChEBI" id="CHEBI:456215"/>
        <dbReference type="EC" id="6.3.4.15"/>
    </reaction>
</comment>
<dbReference type="RefSeq" id="WP_169565857.1">
    <property type="nucleotide sequence ID" value="NZ_JAAXYH010000022.1"/>
</dbReference>
<proteinExistence type="inferred from homology"/>
<feature type="binding site" evidence="6">
    <location>
        <position position="112"/>
    </location>
    <ligand>
        <name>biotin</name>
        <dbReference type="ChEBI" id="CHEBI:57586"/>
    </ligand>
</feature>
<feature type="binding site" evidence="6">
    <location>
        <begin position="89"/>
        <end position="91"/>
    </location>
    <ligand>
        <name>biotin</name>
        <dbReference type="ChEBI" id="CHEBI:57586"/>
    </ligand>
</feature>
<evidence type="ECO:0000256" key="6">
    <source>
        <dbReference type="HAMAP-Rule" id="MF_00978"/>
    </source>
</evidence>
<evidence type="ECO:0000256" key="4">
    <source>
        <dbReference type="ARBA" id="ARBA00023267"/>
    </source>
</evidence>
<dbReference type="EC" id="6.3.4.15" evidence="6"/>
<dbReference type="NCBIfam" id="NF008850">
    <property type="entry name" value="PRK11886.1-5"/>
    <property type="match status" value="1"/>
</dbReference>
<dbReference type="Proteomes" id="UP000737113">
    <property type="component" value="Unassembled WGS sequence"/>
</dbReference>
<dbReference type="SUPFAM" id="SSF55681">
    <property type="entry name" value="Class II aaRS and biotin synthetases"/>
    <property type="match status" value="1"/>
</dbReference>
<dbReference type="InterPro" id="IPR004143">
    <property type="entry name" value="BPL_LPL_catalytic"/>
</dbReference>
<dbReference type="InterPro" id="IPR045864">
    <property type="entry name" value="aa-tRNA-synth_II/BPL/LPL"/>
</dbReference>
<dbReference type="PANTHER" id="PTHR12835:SF5">
    <property type="entry name" value="BIOTIN--PROTEIN LIGASE"/>
    <property type="match status" value="1"/>
</dbReference>
<dbReference type="InterPro" id="IPR008988">
    <property type="entry name" value="Transcriptional_repressor_C"/>
</dbReference>
<evidence type="ECO:0000313" key="8">
    <source>
        <dbReference type="EMBL" id="NMH67075.1"/>
    </source>
</evidence>
<feature type="binding site" evidence="6">
    <location>
        <position position="183"/>
    </location>
    <ligand>
        <name>biotin</name>
        <dbReference type="ChEBI" id="CHEBI:57586"/>
    </ligand>
</feature>
<protein>
    <recommendedName>
        <fullName evidence="6">Bifunctional ligase/repressor BirA</fullName>
    </recommendedName>
    <alternativeName>
        <fullName evidence="6">Biotin operon repressor</fullName>
    </alternativeName>
    <alternativeName>
        <fullName evidence="6">Biotin--[acetyl-CoA-carboxylase] ligase</fullName>
        <ecNumber evidence="6">6.3.4.15</ecNumber>
    </alternativeName>
    <alternativeName>
        <fullName evidence="6">Biotin--protein ligase</fullName>
    </alternativeName>
    <alternativeName>
        <fullName evidence="6">Biotin-[acetyl-CoA carboxylase] synthetase</fullName>
    </alternativeName>
</protein>
<dbReference type="InterPro" id="IPR003142">
    <property type="entry name" value="BPL_C"/>
</dbReference>
<keyword evidence="2 6" id="KW-0547">Nucleotide-binding</keyword>
<keyword evidence="3 6" id="KW-0067">ATP-binding</keyword>
<keyword evidence="1 6" id="KW-0436">Ligase</keyword>
<dbReference type="PANTHER" id="PTHR12835">
    <property type="entry name" value="BIOTIN PROTEIN LIGASE"/>
    <property type="match status" value="1"/>
</dbReference>
<comment type="function">
    <text evidence="6">Acts both as a biotin--[acetyl-CoA-carboxylase] ligase and a biotin-operon repressor. In the presence of ATP, BirA activates biotin to form the BirA-biotinyl-5'-adenylate (BirA-bio-5'-AMP or holoBirA) complex. HoloBirA can either transfer the biotinyl moiety to the biotin carboxyl carrier protein (BCCP) subunit of acetyl-CoA carboxylase, or bind to the biotin operator site and inhibit transcription of the operon.</text>
</comment>
<dbReference type="InterPro" id="IPR011991">
    <property type="entry name" value="ArsR-like_HTH"/>
</dbReference>
<dbReference type="Gene3D" id="2.30.30.100">
    <property type="match status" value="1"/>
</dbReference>
<evidence type="ECO:0000259" key="7">
    <source>
        <dbReference type="PROSITE" id="PS51733"/>
    </source>
</evidence>
<dbReference type="HAMAP" id="MF_00978">
    <property type="entry name" value="Bifunct_BirA"/>
    <property type="match status" value="1"/>
</dbReference>
<dbReference type="SUPFAM" id="SSF46785">
    <property type="entry name" value="Winged helix' DNA-binding domain"/>
    <property type="match status" value="1"/>
</dbReference>
<reference evidence="8" key="1">
    <citation type="submission" date="2020-04" db="EMBL/GenBank/DDBJ databases">
        <title>Description of Shewanella salipaludis sp. nov., isolated from a salt marsh.</title>
        <authorList>
            <person name="Park S."/>
            <person name="Yoon J.-H."/>
        </authorList>
    </citation>
    <scope>NUCLEOTIDE SEQUENCE</scope>
    <source>
        <strain evidence="8">SHSM-M6</strain>
    </source>
</reference>
<evidence type="ECO:0000313" key="9">
    <source>
        <dbReference type="Proteomes" id="UP000737113"/>
    </source>
</evidence>
<dbReference type="PROSITE" id="PS51733">
    <property type="entry name" value="BPL_LPL_CATALYTIC"/>
    <property type="match status" value="1"/>
</dbReference>
<keyword evidence="6" id="KW-0804">Transcription</keyword>
<dbReference type="NCBIfam" id="TIGR00121">
    <property type="entry name" value="birA_ligase"/>
    <property type="match status" value="1"/>
</dbReference>
<sequence>MSDNWNRKRAILSLLNAGDFVSGEALADALGISRAAISKHIDTLETYGVEIYSVKGKGYKLATPVFLIDEPRLLQAIDNRCFYFDETSSTNAFLLSHAKELKSGDICIAEYQSAGRGRRGRTWVSPYGNHLYCSLFWGFSQGMAQAMGLSLVVACSLVKVLQELGVPDLGVKWPNDIYLDHKKLAGVLIEMSGQADSECQLIIGIGLNMAMSDNQAQAIEQPWNDLSHLASMPDKTELAIKLQQQLKRDLQLFEREGLPAFMPRWQAVDLFDGQPVRLLMGSNEIQGICRGVDEQGSLLLETDAGLQAYVGGEISLRPN</sequence>
<dbReference type="InterPro" id="IPR004408">
    <property type="entry name" value="Biotin_CoA_COase_ligase"/>
</dbReference>
<evidence type="ECO:0000256" key="3">
    <source>
        <dbReference type="ARBA" id="ARBA00022840"/>
    </source>
</evidence>
<dbReference type="InterPro" id="IPR036388">
    <property type="entry name" value="WH-like_DNA-bd_sf"/>
</dbReference>
<dbReference type="GO" id="GO:0005524">
    <property type="term" value="F:ATP binding"/>
    <property type="evidence" value="ECO:0007669"/>
    <property type="project" value="UniProtKB-UniRule"/>
</dbReference>
<comment type="caution">
    <text evidence="8">The sequence shown here is derived from an EMBL/GenBank/DDBJ whole genome shotgun (WGS) entry which is preliminary data.</text>
</comment>
<dbReference type="Pfam" id="PF03099">
    <property type="entry name" value="BPL_LplA_LipB"/>
    <property type="match status" value="1"/>
</dbReference>
<dbReference type="InterPro" id="IPR036390">
    <property type="entry name" value="WH_DNA-bd_sf"/>
</dbReference>
<dbReference type="SUPFAM" id="SSF50037">
    <property type="entry name" value="C-terminal domain of transcriptional repressors"/>
    <property type="match status" value="1"/>
</dbReference>
<keyword evidence="6" id="KW-0805">Transcription regulation</keyword>
<dbReference type="GO" id="GO:0004077">
    <property type="term" value="F:biotin--[biotin carboxyl-carrier protein] ligase activity"/>
    <property type="evidence" value="ECO:0007669"/>
    <property type="project" value="UniProtKB-UniRule"/>
</dbReference>
<feature type="binding site" evidence="6">
    <location>
        <begin position="116"/>
        <end position="118"/>
    </location>
    <ligand>
        <name>biotin</name>
        <dbReference type="ChEBI" id="CHEBI:57586"/>
    </ligand>
</feature>
<dbReference type="Gene3D" id="1.10.10.10">
    <property type="entry name" value="Winged helix-like DNA-binding domain superfamily/Winged helix DNA-binding domain"/>
    <property type="match status" value="1"/>
</dbReference>
<dbReference type="Pfam" id="PF08279">
    <property type="entry name" value="HTH_11"/>
    <property type="match status" value="1"/>
</dbReference>
<keyword evidence="4 6" id="KW-0092">Biotin</keyword>
<evidence type="ECO:0000256" key="2">
    <source>
        <dbReference type="ARBA" id="ARBA00022741"/>
    </source>
</evidence>
<dbReference type="GO" id="GO:0005737">
    <property type="term" value="C:cytoplasm"/>
    <property type="evidence" value="ECO:0007669"/>
    <property type="project" value="TreeGrafter"/>
</dbReference>
<keyword evidence="9" id="KW-1185">Reference proteome</keyword>
<accession>A0A972FVZ1</accession>
<dbReference type="CDD" id="cd16442">
    <property type="entry name" value="BPL"/>
    <property type="match status" value="1"/>
</dbReference>
<dbReference type="Pfam" id="PF02237">
    <property type="entry name" value="BPL_C"/>
    <property type="match status" value="1"/>
</dbReference>
<organism evidence="8 9">
    <name type="scientific">Shewanella salipaludis</name>
    <dbReference type="NCBI Taxonomy" id="2723052"/>
    <lineage>
        <taxon>Bacteria</taxon>
        <taxon>Pseudomonadati</taxon>
        <taxon>Pseudomonadota</taxon>
        <taxon>Gammaproteobacteria</taxon>
        <taxon>Alteromonadales</taxon>
        <taxon>Shewanellaceae</taxon>
        <taxon>Shewanella</taxon>
    </lineage>
</organism>
<evidence type="ECO:0000256" key="1">
    <source>
        <dbReference type="ARBA" id="ARBA00022598"/>
    </source>
</evidence>
<keyword evidence="6" id="KW-0678">Repressor</keyword>
<feature type="domain" description="BPL/LPL catalytic" evidence="7">
    <location>
        <begin position="67"/>
        <end position="254"/>
    </location>
</feature>
<dbReference type="EMBL" id="JAAXYH010000022">
    <property type="protein sequence ID" value="NMH67075.1"/>
    <property type="molecule type" value="Genomic_DNA"/>
</dbReference>
<comment type="similarity">
    <text evidence="6">Belongs to the biotin--protein ligase family.</text>
</comment>
<dbReference type="CDD" id="cd00090">
    <property type="entry name" value="HTH_ARSR"/>
    <property type="match status" value="1"/>
</dbReference>
<feature type="DNA-binding region" description="H-T-H motif" evidence="6">
    <location>
        <begin position="23"/>
        <end position="42"/>
    </location>
</feature>
<dbReference type="GO" id="GO:0006355">
    <property type="term" value="P:regulation of DNA-templated transcription"/>
    <property type="evidence" value="ECO:0007669"/>
    <property type="project" value="UniProtKB-UniRule"/>
</dbReference>
<dbReference type="NCBIfam" id="NF008847">
    <property type="entry name" value="PRK11886.1-2"/>
    <property type="match status" value="1"/>
</dbReference>
<dbReference type="GO" id="GO:0003677">
    <property type="term" value="F:DNA binding"/>
    <property type="evidence" value="ECO:0007669"/>
    <property type="project" value="UniProtKB-UniRule"/>
</dbReference>
<keyword evidence="6" id="KW-0238">DNA-binding</keyword>
<dbReference type="InterPro" id="IPR030855">
    <property type="entry name" value="Bifunct_BirA"/>
</dbReference>